<dbReference type="Proteomes" id="UP000663874">
    <property type="component" value="Unassembled WGS sequence"/>
</dbReference>
<dbReference type="AlphaFoldDB" id="A0A820MX10"/>
<gene>
    <name evidence="2" type="ORF">FNK824_LOCUS43250</name>
</gene>
<comment type="caution">
    <text evidence="2">The sequence shown here is derived from an EMBL/GenBank/DDBJ whole genome shotgun (WGS) entry which is preliminary data.</text>
</comment>
<feature type="compositionally biased region" description="Low complexity" evidence="1">
    <location>
        <begin position="42"/>
        <end position="65"/>
    </location>
</feature>
<accession>A0A820MX10</accession>
<protein>
    <submittedName>
        <fullName evidence="2">Uncharacterized protein</fullName>
    </submittedName>
</protein>
<reference evidence="2" key="1">
    <citation type="submission" date="2021-02" db="EMBL/GenBank/DDBJ databases">
        <authorList>
            <person name="Nowell W R."/>
        </authorList>
    </citation>
    <scope>NUCLEOTIDE SEQUENCE</scope>
</reference>
<name>A0A820MX10_9BILA</name>
<dbReference type="EMBL" id="CAJOBE010058490">
    <property type="protein sequence ID" value="CAF4379334.1"/>
    <property type="molecule type" value="Genomic_DNA"/>
</dbReference>
<feature type="region of interest" description="Disordered" evidence="1">
    <location>
        <begin position="40"/>
        <end position="75"/>
    </location>
</feature>
<evidence type="ECO:0000256" key="1">
    <source>
        <dbReference type="SAM" id="MobiDB-lite"/>
    </source>
</evidence>
<proteinExistence type="predicted"/>
<feature type="non-terminal residue" evidence="2">
    <location>
        <position position="1"/>
    </location>
</feature>
<evidence type="ECO:0000313" key="2">
    <source>
        <dbReference type="EMBL" id="CAF4379334.1"/>
    </source>
</evidence>
<organism evidence="2 3">
    <name type="scientific">Rotaria sordida</name>
    <dbReference type="NCBI Taxonomy" id="392033"/>
    <lineage>
        <taxon>Eukaryota</taxon>
        <taxon>Metazoa</taxon>
        <taxon>Spiralia</taxon>
        <taxon>Gnathifera</taxon>
        <taxon>Rotifera</taxon>
        <taxon>Eurotatoria</taxon>
        <taxon>Bdelloidea</taxon>
        <taxon>Philodinida</taxon>
        <taxon>Philodinidae</taxon>
        <taxon>Rotaria</taxon>
    </lineage>
</organism>
<evidence type="ECO:0000313" key="3">
    <source>
        <dbReference type="Proteomes" id="UP000663874"/>
    </source>
</evidence>
<sequence>MFGQNGKTSRYTEDEHFDELFQNEEFLNELRHNKDFLTTLHSDQSIRSTSSSQQRRSFSYLSTKPLPLPTPPTIETLKTPKVRARMLQNVLTQIEQGQTK</sequence>